<evidence type="ECO:0000256" key="1">
    <source>
        <dbReference type="ARBA" id="ARBA00004123"/>
    </source>
</evidence>
<dbReference type="PANTHER" id="PTHR46481">
    <property type="entry name" value="ZINC FINGER BED DOMAIN-CONTAINING PROTEIN 4"/>
    <property type="match status" value="1"/>
</dbReference>
<protein>
    <submittedName>
        <fullName evidence="6">Trichohyalin protein</fullName>
    </submittedName>
</protein>
<accession>A0A0W8DR08</accession>
<keyword evidence="4" id="KW-0862">Zinc</keyword>
<dbReference type="InterPro" id="IPR012337">
    <property type="entry name" value="RNaseH-like_sf"/>
</dbReference>
<sequence length="146" mass="16283">MGVLIAGGEGRSSQPKVIQVRCLAHVQLAVREGMKACPLMDDSVGRIRDILKKISDSPSLLEALQEVCAAVSIKFVSPELDCVTRWNSTLTMLASARELQKAIEELLRRIREHHEGYRDLSIGHTHRLASPFQSLRGVTWPSLRRS</sequence>
<dbReference type="PANTHER" id="PTHR46481:SF10">
    <property type="entry name" value="ZINC FINGER BED DOMAIN-CONTAINING PROTEIN 39"/>
    <property type="match status" value="1"/>
</dbReference>
<comment type="caution">
    <text evidence="6">The sequence shown here is derived from an EMBL/GenBank/DDBJ whole genome shotgun (WGS) entry which is preliminary data.</text>
</comment>
<dbReference type="InterPro" id="IPR052035">
    <property type="entry name" value="ZnF_BED_domain_contain"/>
</dbReference>
<evidence type="ECO:0000256" key="2">
    <source>
        <dbReference type="ARBA" id="ARBA00022723"/>
    </source>
</evidence>
<gene>
    <name evidence="6" type="ORF">AM588_10010292</name>
</gene>
<name>A0A0W8DR08_PHYNI</name>
<dbReference type="GO" id="GO:0005634">
    <property type="term" value="C:nucleus"/>
    <property type="evidence" value="ECO:0007669"/>
    <property type="project" value="UniProtKB-SubCell"/>
</dbReference>
<dbReference type="SUPFAM" id="SSF53098">
    <property type="entry name" value="Ribonuclease H-like"/>
    <property type="match status" value="1"/>
</dbReference>
<dbReference type="EMBL" id="LNFP01000058">
    <property type="protein sequence ID" value="KUF98704.1"/>
    <property type="molecule type" value="Genomic_DNA"/>
</dbReference>
<keyword evidence="2" id="KW-0479">Metal-binding</keyword>
<evidence type="ECO:0000256" key="4">
    <source>
        <dbReference type="ARBA" id="ARBA00022833"/>
    </source>
</evidence>
<evidence type="ECO:0000256" key="3">
    <source>
        <dbReference type="ARBA" id="ARBA00022771"/>
    </source>
</evidence>
<keyword evidence="5" id="KW-0539">Nucleus</keyword>
<keyword evidence="3" id="KW-0863">Zinc-finger</keyword>
<organism evidence="6 7">
    <name type="scientific">Phytophthora nicotianae</name>
    <name type="common">Potato buckeye rot agent</name>
    <name type="synonym">Phytophthora parasitica</name>
    <dbReference type="NCBI Taxonomy" id="4792"/>
    <lineage>
        <taxon>Eukaryota</taxon>
        <taxon>Sar</taxon>
        <taxon>Stramenopiles</taxon>
        <taxon>Oomycota</taxon>
        <taxon>Peronosporomycetes</taxon>
        <taxon>Peronosporales</taxon>
        <taxon>Peronosporaceae</taxon>
        <taxon>Phytophthora</taxon>
    </lineage>
</organism>
<evidence type="ECO:0000313" key="7">
    <source>
        <dbReference type="Proteomes" id="UP000054636"/>
    </source>
</evidence>
<evidence type="ECO:0000313" key="6">
    <source>
        <dbReference type="EMBL" id="KUF98704.1"/>
    </source>
</evidence>
<dbReference type="Proteomes" id="UP000054636">
    <property type="component" value="Unassembled WGS sequence"/>
</dbReference>
<evidence type="ECO:0000256" key="5">
    <source>
        <dbReference type="ARBA" id="ARBA00023242"/>
    </source>
</evidence>
<dbReference type="GO" id="GO:0008270">
    <property type="term" value="F:zinc ion binding"/>
    <property type="evidence" value="ECO:0007669"/>
    <property type="project" value="UniProtKB-KW"/>
</dbReference>
<dbReference type="AlphaFoldDB" id="A0A0W8DR08"/>
<reference evidence="6 7" key="1">
    <citation type="submission" date="2015-11" db="EMBL/GenBank/DDBJ databases">
        <title>Genomes and virulence difference between two physiological races of Phytophthora nicotianae.</title>
        <authorList>
            <person name="Liu H."/>
            <person name="Ma X."/>
            <person name="Yu H."/>
            <person name="Fang D."/>
            <person name="Li Y."/>
            <person name="Wang X."/>
            <person name="Wang W."/>
            <person name="Dong Y."/>
            <person name="Xiao B."/>
        </authorList>
    </citation>
    <scope>NUCLEOTIDE SEQUENCE [LARGE SCALE GENOMIC DNA]</scope>
    <source>
        <strain evidence="7">race 1</strain>
    </source>
</reference>
<proteinExistence type="predicted"/>
<comment type="subcellular location">
    <subcellularLocation>
        <location evidence="1">Nucleus</location>
    </subcellularLocation>
</comment>